<feature type="binding site" evidence="8">
    <location>
        <position position="113"/>
    </location>
    <ligand>
        <name>Fe cation</name>
        <dbReference type="ChEBI" id="CHEBI:24875"/>
    </ligand>
</feature>
<evidence type="ECO:0000256" key="1">
    <source>
        <dbReference type="ARBA" id="ARBA00007957"/>
    </source>
</evidence>
<keyword evidence="6 9" id="KW-0804">Transcription</keyword>
<feature type="binding site" evidence="7">
    <location>
        <position position="124"/>
    </location>
    <ligand>
        <name>Zn(2+)</name>
        <dbReference type="ChEBI" id="CHEBI:29105"/>
    </ligand>
</feature>
<dbReference type="InterPro" id="IPR002481">
    <property type="entry name" value="FUR"/>
</dbReference>
<name>A0A9D2B217_9GAMM</name>
<feature type="region of interest" description="Disordered" evidence="10">
    <location>
        <begin position="132"/>
        <end position="162"/>
    </location>
</feature>
<feature type="binding site" evidence="7">
    <location>
        <position position="121"/>
    </location>
    <ligand>
        <name>Zn(2+)</name>
        <dbReference type="ChEBI" id="CHEBI:29105"/>
    </ligand>
</feature>
<dbReference type="PANTHER" id="PTHR33202:SF7">
    <property type="entry name" value="FERRIC UPTAKE REGULATION PROTEIN"/>
    <property type="match status" value="1"/>
</dbReference>
<feature type="binding site" evidence="7">
    <location>
        <position position="81"/>
    </location>
    <ligand>
        <name>Zn(2+)</name>
        <dbReference type="ChEBI" id="CHEBI:29105"/>
    </ligand>
</feature>
<dbReference type="GO" id="GO:0008270">
    <property type="term" value="F:zinc ion binding"/>
    <property type="evidence" value="ECO:0007669"/>
    <property type="project" value="TreeGrafter"/>
</dbReference>
<dbReference type="Gene3D" id="3.30.1490.190">
    <property type="match status" value="1"/>
</dbReference>
<comment type="subunit">
    <text evidence="9">Homodimer.</text>
</comment>
<reference evidence="11" key="2">
    <citation type="submission" date="2021-04" db="EMBL/GenBank/DDBJ databases">
        <authorList>
            <person name="Gilroy R."/>
        </authorList>
    </citation>
    <scope>NUCLEOTIDE SEQUENCE</scope>
    <source>
        <strain evidence="11">USASDec5-558</strain>
    </source>
</reference>
<dbReference type="GO" id="GO:0003700">
    <property type="term" value="F:DNA-binding transcription factor activity"/>
    <property type="evidence" value="ECO:0007669"/>
    <property type="project" value="UniProtKB-UniRule"/>
</dbReference>
<comment type="caution">
    <text evidence="11">The sequence shown here is derived from an EMBL/GenBank/DDBJ whole genome shotgun (WGS) entry which is preliminary data.</text>
</comment>
<accession>A0A9D2B217</accession>
<evidence type="ECO:0000256" key="9">
    <source>
        <dbReference type="RuleBase" id="RU364037"/>
    </source>
</evidence>
<comment type="cofactor">
    <cofactor evidence="8">
        <name>Mn(2+)</name>
        <dbReference type="ChEBI" id="CHEBI:29035"/>
    </cofactor>
    <cofactor evidence="8">
        <name>Fe(2+)</name>
        <dbReference type="ChEBI" id="CHEBI:29033"/>
    </cofactor>
    <text evidence="8">Binds 1 Mn(2+) or Fe(2+) ion per subunit.</text>
</comment>
<dbReference type="GO" id="GO:0000976">
    <property type="term" value="F:transcription cis-regulatory region binding"/>
    <property type="evidence" value="ECO:0007669"/>
    <property type="project" value="TreeGrafter"/>
</dbReference>
<evidence type="ECO:0000256" key="7">
    <source>
        <dbReference type="PIRSR" id="PIRSR602481-1"/>
    </source>
</evidence>
<dbReference type="GO" id="GO:0045892">
    <property type="term" value="P:negative regulation of DNA-templated transcription"/>
    <property type="evidence" value="ECO:0007669"/>
    <property type="project" value="TreeGrafter"/>
</dbReference>
<feature type="binding site" evidence="7">
    <location>
        <position position="84"/>
    </location>
    <ligand>
        <name>Zn(2+)</name>
        <dbReference type="ChEBI" id="CHEBI:29105"/>
    </ligand>
</feature>
<sequence>MQHRMTIQRTLLLDTIKHLEGHVTAEQIYALLAKRYPQISKATVYRNLNLLEEEHQILRIAVPGAADYYESNTAPHYHIKCLECNQLTDVSLNLDKTLEQEIQDTHGFALLGHSLLFYGICPRCQQAHDTKTAANENSDTGSRESMTSASHAGLNQQVETPA</sequence>
<dbReference type="GO" id="GO:0005737">
    <property type="term" value="C:cytoplasm"/>
    <property type="evidence" value="ECO:0007669"/>
    <property type="project" value="UniProtKB-SubCell"/>
</dbReference>
<gene>
    <name evidence="9" type="primary">fur</name>
    <name evidence="11" type="ORF">H9850_09030</name>
</gene>
<evidence type="ECO:0000313" key="11">
    <source>
        <dbReference type="EMBL" id="HIX57596.1"/>
    </source>
</evidence>
<comment type="similarity">
    <text evidence="1 9">Belongs to the Fur family.</text>
</comment>
<keyword evidence="2 9" id="KW-0678">Repressor</keyword>
<evidence type="ECO:0000256" key="8">
    <source>
        <dbReference type="PIRSR" id="PIRSR602481-2"/>
    </source>
</evidence>
<evidence type="ECO:0000256" key="4">
    <source>
        <dbReference type="ARBA" id="ARBA00023015"/>
    </source>
</evidence>
<dbReference type="SUPFAM" id="SSF46785">
    <property type="entry name" value="Winged helix' DNA-binding domain"/>
    <property type="match status" value="1"/>
</dbReference>
<keyword evidence="8 9" id="KW-0408">Iron</keyword>
<evidence type="ECO:0000256" key="10">
    <source>
        <dbReference type="SAM" id="MobiDB-lite"/>
    </source>
</evidence>
<evidence type="ECO:0000256" key="2">
    <source>
        <dbReference type="ARBA" id="ARBA00022491"/>
    </source>
</evidence>
<organism evidence="11 12">
    <name type="scientific">Candidatus Anaerobiospirillum pullistercoris</name>
    <dbReference type="NCBI Taxonomy" id="2838452"/>
    <lineage>
        <taxon>Bacteria</taxon>
        <taxon>Pseudomonadati</taxon>
        <taxon>Pseudomonadota</taxon>
        <taxon>Gammaproteobacteria</taxon>
        <taxon>Aeromonadales</taxon>
        <taxon>Succinivibrionaceae</taxon>
        <taxon>Anaerobiospirillum</taxon>
    </lineage>
</organism>
<evidence type="ECO:0000256" key="6">
    <source>
        <dbReference type="ARBA" id="ARBA00023163"/>
    </source>
</evidence>
<keyword evidence="4 9" id="KW-0805">Transcription regulation</keyword>
<dbReference type="Pfam" id="PF01475">
    <property type="entry name" value="FUR"/>
    <property type="match status" value="1"/>
</dbReference>
<comment type="cofactor">
    <cofactor evidence="7">
        <name>Zn(2+)</name>
        <dbReference type="ChEBI" id="CHEBI:29105"/>
    </cofactor>
    <text evidence="7">Binds 1 zinc ion per subunit.</text>
</comment>
<dbReference type="InterPro" id="IPR036388">
    <property type="entry name" value="WH-like_DNA-bd_sf"/>
</dbReference>
<keyword evidence="7 9" id="KW-0479">Metal-binding</keyword>
<dbReference type="GO" id="GO:1900376">
    <property type="term" value="P:regulation of secondary metabolite biosynthetic process"/>
    <property type="evidence" value="ECO:0007669"/>
    <property type="project" value="TreeGrafter"/>
</dbReference>
<dbReference type="Proteomes" id="UP000886829">
    <property type="component" value="Unassembled WGS sequence"/>
</dbReference>
<comment type="subcellular location">
    <subcellularLocation>
        <location evidence="9">Cytoplasm</location>
    </subcellularLocation>
</comment>
<keyword evidence="5 9" id="KW-0238">DNA-binding</keyword>
<dbReference type="PANTHER" id="PTHR33202">
    <property type="entry name" value="ZINC UPTAKE REGULATION PROTEIN"/>
    <property type="match status" value="1"/>
</dbReference>
<evidence type="ECO:0000256" key="5">
    <source>
        <dbReference type="ARBA" id="ARBA00023125"/>
    </source>
</evidence>
<proteinExistence type="inferred from homology"/>
<dbReference type="CDD" id="cd07153">
    <property type="entry name" value="Fur_like"/>
    <property type="match status" value="1"/>
</dbReference>
<protein>
    <recommendedName>
        <fullName evidence="9">Ferric uptake regulation protein</fullName>
    </recommendedName>
</protein>
<dbReference type="AlphaFoldDB" id="A0A9D2B217"/>
<dbReference type="InterPro" id="IPR043135">
    <property type="entry name" value="Fur_C"/>
</dbReference>
<dbReference type="Gene3D" id="1.10.10.10">
    <property type="entry name" value="Winged helix-like DNA-binding domain superfamily/Winged helix DNA-binding domain"/>
    <property type="match status" value="1"/>
</dbReference>
<evidence type="ECO:0000256" key="3">
    <source>
        <dbReference type="ARBA" id="ARBA00022833"/>
    </source>
</evidence>
<evidence type="ECO:0000313" key="12">
    <source>
        <dbReference type="Proteomes" id="UP000886829"/>
    </source>
</evidence>
<dbReference type="EMBL" id="DXEV01000177">
    <property type="protein sequence ID" value="HIX57596.1"/>
    <property type="molecule type" value="Genomic_DNA"/>
</dbReference>
<dbReference type="InterPro" id="IPR036390">
    <property type="entry name" value="WH_DNA-bd_sf"/>
</dbReference>
<keyword evidence="9" id="KW-0963">Cytoplasm</keyword>
<reference evidence="11" key="1">
    <citation type="journal article" date="2021" name="PeerJ">
        <title>Extensive microbial diversity within the chicken gut microbiome revealed by metagenomics and culture.</title>
        <authorList>
            <person name="Gilroy R."/>
            <person name="Ravi A."/>
            <person name="Getino M."/>
            <person name="Pursley I."/>
            <person name="Horton D.L."/>
            <person name="Alikhan N.F."/>
            <person name="Baker D."/>
            <person name="Gharbi K."/>
            <person name="Hall N."/>
            <person name="Watson M."/>
            <person name="Adriaenssens E.M."/>
            <person name="Foster-Nyarko E."/>
            <person name="Jarju S."/>
            <person name="Secka A."/>
            <person name="Antonio M."/>
            <person name="Oren A."/>
            <person name="Chaudhuri R.R."/>
            <person name="La Ragione R."/>
            <person name="Hildebrand F."/>
            <person name="Pallen M.J."/>
        </authorList>
    </citation>
    <scope>NUCLEOTIDE SEQUENCE</scope>
    <source>
        <strain evidence="11">USASDec5-558</strain>
    </source>
</reference>
<keyword evidence="3 7" id="KW-0862">Zinc</keyword>